<keyword evidence="2" id="KW-1185">Reference proteome</keyword>
<evidence type="ECO:0000313" key="1">
    <source>
        <dbReference type="EMBL" id="PIA28978.1"/>
    </source>
</evidence>
<protein>
    <submittedName>
        <fullName evidence="1">Uncharacterized protein</fullName>
    </submittedName>
</protein>
<reference evidence="1 2" key="1">
    <citation type="submission" date="2017-09" db="EMBL/GenBank/DDBJ databases">
        <title>WGS assembly of Aquilegia coerulea Goldsmith.</title>
        <authorList>
            <person name="Hodges S."/>
            <person name="Kramer E."/>
            <person name="Nordborg M."/>
            <person name="Tomkins J."/>
            <person name="Borevitz J."/>
            <person name="Derieg N."/>
            <person name="Yan J."/>
            <person name="Mihaltcheva S."/>
            <person name="Hayes R.D."/>
            <person name="Rokhsar D."/>
        </authorList>
    </citation>
    <scope>NUCLEOTIDE SEQUENCE [LARGE SCALE GENOMIC DNA]</scope>
    <source>
        <strain evidence="2">cv. Goldsmith</strain>
    </source>
</reference>
<sequence length="74" mass="9135">MLIYIEPNFPIRFMLICIEQFDFITKYMYEHSVDAAITALKNCGNCRSMFFQIEFRYEQPLMEFYYKKCRYKKA</sequence>
<accession>A0A2G5CCG1</accession>
<dbReference type="AlphaFoldDB" id="A0A2G5CCG1"/>
<dbReference type="InParanoid" id="A0A2G5CCG1"/>
<dbReference type="EMBL" id="KZ305081">
    <property type="protein sequence ID" value="PIA28978.1"/>
    <property type="molecule type" value="Genomic_DNA"/>
</dbReference>
<dbReference type="Proteomes" id="UP000230069">
    <property type="component" value="Unassembled WGS sequence"/>
</dbReference>
<proteinExistence type="predicted"/>
<evidence type="ECO:0000313" key="2">
    <source>
        <dbReference type="Proteomes" id="UP000230069"/>
    </source>
</evidence>
<gene>
    <name evidence="1" type="ORF">AQUCO_06400032v1</name>
</gene>
<name>A0A2G5CCG1_AQUCA</name>
<organism evidence="1 2">
    <name type="scientific">Aquilegia coerulea</name>
    <name type="common">Rocky mountain columbine</name>
    <dbReference type="NCBI Taxonomy" id="218851"/>
    <lineage>
        <taxon>Eukaryota</taxon>
        <taxon>Viridiplantae</taxon>
        <taxon>Streptophyta</taxon>
        <taxon>Embryophyta</taxon>
        <taxon>Tracheophyta</taxon>
        <taxon>Spermatophyta</taxon>
        <taxon>Magnoliopsida</taxon>
        <taxon>Ranunculales</taxon>
        <taxon>Ranunculaceae</taxon>
        <taxon>Thalictroideae</taxon>
        <taxon>Aquilegia</taxon>
    </lineage>
</organism>